<organism evidence="2 3">
    <name type="scientific">Gnathostoma spinigerum</name>
    <dbReference type="NCBI Taxonomy" id="75299"/>
    <lineage>
        <taxon>Eukaryota</taxon>
        <taxon>Metazoa</taxon>
        <taxon>Ecdysozoa</taxon>
        <taxon>Nematoda</taxon>
        <taxon>Chromadorea</taxon>
        <taxon>Rhabditida</taxon>
        <taxon>Spirurina</taxon>
        <taxon>Gnathostomatomorpha</taxon>
        <taxon>Gnathostomatoidea</taxon>
        <taxon>Gnathostomatidae</taxon>
        <taxon>Gnathostoma</taxon>
    </lineage>
</organism>
<dbReference type="EMBL" id="JBGFUD010017524">
    <property type="protein sequence ID" value="MFH4984429.1"/>
    <property type="molecule type" value="Genomic_DNA"/>
</dbReference>
<keyword evidence="3" id="KW-1185">Reference proteome</keyword>
<evidence type="ECO:0000313" key="3">
    <source>
        <dbReference type="Proteomes" id="UP001608902"/>
    </source>
</evidence>
<comment type="caution">
    <text evidence="2">The sequence shown here is derived from an EMBL/GenBank/DDBJ whole genome shotgun (WGS) entry which is preliminary data.</text>
</comment>
<gene>
    <name evidence="2" type="ORF">AB6A40_011138</name>
</gene>
<sequence length="121" mass="13538">MDFRGRNTYRGSSYRSASAMDGRMYAMLSVPPKPSRSPVPSRYDPYYDPYASDTSSHDARSGSVTPVVDKEARFRMETMERQLAGLSSLVHSALVSKGMSESSQRDMQQLRKEILALHPDG</sequence>
<dbReference type="AlphaFoldDB" id="A0ABD6F170"/>
<evidence type="ECO:0000256" key="1">
    <source>
        <dbReference type="SAM" id="MobiDB-lite"/>
    </source>
</evidence>
<accession>A0ABD6F170</accession>
<protein>
    <submittedName>
        <fullName evidence="2">Uncharacterized protein</fullName>
    </submittedName>
</protein>
<dbReference type="Proteomes" id="UP001608902">
    <property type="component" value="Unassembled WGS sequence"/>
</dbReference>
<proteinExistence type="predicted"/>
<feature type="region of interest" description="Disordered" evidence="1">
    <location>
        <begin position="28"/>
        <end position="66"/>
    </location>
</feature>
<reference evidence="2 3" key="1">
    <citation type="submission" date="2024-08" db="EMBL/GenBank/DDBJ databases">
        <title>Gnathostoma spinigerum genome.</title>
        <authorList>
            <person name="Gonzalez-Bertolin B."/>
            <person name="Monzon S."/>
            <person name="Zaballos A."/>
            <person name="Jimenez P."/>
            <person name="Dekumyoy P."/>
            <person name="Varona S."/>
            <person name="Cuesta I."/>
            <person name="Sumanam S."/>
            <person name="Adisakwattana P."/>
            <person name="Gasser R.B."/>
            <person name="Hernandez-Gonzalez A."/>
            <person name="Young N.D."/>
            <person name="Perteguer M.J."/>
        </authorList>
    </citation>
    <scope>NUCLEOTIDE SEQUENCE [LARGE SCALE GENOMIC DNA]</scope>
    <source>
        <strain evidence="2">AL3</strain>
        <tissue evidence="2">Liver</tissue>
    </source>
</reference>
<evidence type="ECO:0000313" key="2">
    <source>
        <dbReference type="EMBL" id="MFH4984429.1"/>
    </source>
</evidence>
<name>A0ABD6F170_9BILA</name>